<organism evidence="1 2">
    <name type="scientific">Coprinopsis marcescibilis</name>
    <name type="common">Agaric fungus</name>
    <name type="synonym">Psathyrella marcescibilis</name>
    <dbReference type="NCBI Taxonomy" id="230819"/>
    <lineage>
        <taxon>Eukaryota</taxon>
        <taxon>Fungi</taxon>
        <taxon>Dikarya</taxon>
        <taxon>Basidiomycota</taxon>
        <taxon>Agaricomycotina</taxon>
        <taxon>Agaricomycetes</taxon>
        <taxon>Agaricomycetidae</taxon>
        <taxon>Agaricales</taxon>
        <taxon>Agaricineae</taxon>
        <taxon>Psathyrellaceae</taxon>
        <taxon>Coprinopsis</taxon>
    </lineage>
</organism>
<name>A0A5C3K927_COPMA</name>
<dbReference type="AlphaFoldDB" id="A0A5C3K927"/>
<dbReference type="EMBL" id="ML210743">
    <property type="protein sequence ID" value="TFK16555.1"/>
    <property type="molecule type" value="Genomic_DNA"/>
</dbReference>
<sequence length="180" mass="20509">MPTHTIPSGFIKLYQAIPGAPWDYEQWKSITGVRRGLFHQDPSLLPSGWTPQTAEDVSIYFELYTNQRNEEQRRRFAASRKSVAHDNVRGRAVWRDFILEGVKIWDIHGIISRALSDNLLHPFQHMKANKLRELPASFHMVDSLHAIGGALFGDEALDDLGRLLQPLREGTLIIAQRASE</sequence>
<accession>A0A5C3K927</accession>
<reference evidence="1 2" key="1">
    <citation type="journal article" date="2019" name="Nat. Ecol. Evol.">
        <title>Megaphylogeny resolves global patterns of mushroom evolution.</title>
        <authorList>
            <person name="Varga T."/>
            <person name="Krizsan K."/>
            <person name="Foldi C."/>
            <person name="Dima B."/>
            <person name="Sanchez-Garcia M."/>
            <person name="Sanchez-Ramirez S."/>
            <person name="Szollosi G.J."/>
            <person name="Szarkandi J.G."/>
            <person name="Papp V."/>
            <person name="Albert L."/>
            <person name="Andreopoulos W."/>
            <person name="Angelini C."/>
            <person name="Antonin V."/>
            <person name="Barry K.W."/>
            <person name="Bougher N.L."/>
            <person name="Buchanan P."/>
            <person name="Buyck B."/>
            <person name="Bense V."/>
            <person name="Catcheside P."/>
            <person name="Chovatia M."/>
            <person name="Cooper J."/>
            <person name="Damon W."/>
            <person name="Desjardin D."/>
            <person name="Finy P."/>
            <person name="Geml J."/>
            <person name="Haridas S."/>
            <person name="Hughes K."/>
            <person name="Justo A."/>
            <person name="Karasinski D."/>
            <person name="Kautmanova I."/>
            <person name="Kiss B."/>
            <person name="Kocsube S."/>
            <person name="Kotiranta H."/>
            <person name="LaButti K.M."/>
            <person name="Lechner B.E."/>
            <person name="Liimatainen K."/>
            <person name="Lipzen A."/>
            <person name="Lukacs Z."/>
            <person name="Mihaltcheva S."/>
            <person name="Morgado L.N."/>
            <person name="Niskanen T."/>
            <person name="Noordeloos M.E."/>
            <person name="Ohm R.A."/>
            <person name="Ortiz-Santana B."/>
            <person name="Ovrebo C."/>
            <person name="Racz N."/>
            <person name="Riley R."/>
            <person name="Savchenko A."/>
            <person name="Shiryaev A."/>
            <person name="Soop K."/>
            <person name="Spirin V."/>
            <person name="Szebenyi C."/>
            <person name="Tomsovsky M."/>
            <person name="Tulloss R.E."/>
            <person name="Uehling J."/>
            <person name="Grigoriev I.V."/>
            <person name="Vagvolgyi C."/>
            <person name="Papp T."/>
            <person name="Martin F.M."/>
            <person name="Miettinen O."/>
            <person name="Hibbett D.S."/>
            <person name="Nagy L.G."/>
        </authorList>
    </citation>
    <scope>NUCLEOTIDE SEQUENCE [LARGE SCALE GENOMIC DNA]</scope>
    <source>
        <strain evidence="1 2">CBS 121175</strain>
    </source>
</reference>
<feature type="non-terminal residue" evidence="1">
    <location>
        <position position="180"/>
    </location>
</feature>
<dbReference type="Proteomes" id="UP000307440">
    <property type="component" value="Unassembled WGS sequence"/>
</dbReference>
<evidence type="ECO:0000313" key="1">
    <source>
        <dbReference type="EMBL" id="TFK16555.1"/>
    </source>
</evidence>
<keyword evidence="2" id="KW-1185">Reference proteome</keyword>
<evidence type="ECO:0000313" key="2">
    <source>
        <dbReference type="Proteomes" id="UP000307440"/>
    </source>
</evidence>
<dbReference type="OrthoDB" id="3056938at2759"/>
<protein>
    <submittedName>
        <fullName evidence="1">Uncharacterized protein</fullName>
    </submittedName>
</protein>
<gene>
    <name evidence="1" type="ORF">FA15DRAFT_424480</name>
</gene>
<dbReference type="STRING" id="230819.A0A5C3K927"/>
<proteinExistence type="predicted"/>